<reference evidence="8 9" key="1">
    <citation type="submission" date="2024-06" db="EMBL/GenBank/DDBJ databases">
        <title>A chromosome level genome sequence of Diviner's sage (Salvia divinorum).</title>
        <authorList>
            <person name="Ford S.A."/>
            <person name="Ro D.-K."/>
            <person name="Ness R.W."/>
            <person name="Phillips M.A."/>
        </authorList>
    </citation>
    <scope>NUCLEOTIDE SEQUENCE [LARGE SCALE GENOMIC DNA]</scope>
    <source>
        <strain evidence="8">SAF-2024a</strain>
        <tissue evidence="8">Leaf</tissue>
    </source>
</reference>
<keyword evidence="9" id="KW-1185">Reference proteome</keyword>
<evidence type="ECO:0000313" key="9">
    <source>
        <dbReference type="Proteomes" id="UP001567538"/>
    </source>
</evidence>
<dbReference type="GO" id="GO:0005634">
    <property type="term" value="C:nucleus"/>
    <property type="evidence" value="ECO:0007669"/>
    <property type="project" value="UniProtKB-SubCell"/>
</dbReference>
<evidence type="ECO:0000256" key="4">
    <source>
        <dbReference type="ARBA" id="ARBA00022833"/>
    </source>
</evidence>
<evidence type="ECO:0000256" key="5">
    <source>
        <dbReference type="ARBA" id="ARBA00023242"/>
    </source>
</evidence>
<dbReference type="PANTHER" id="PTHR47287:SF15">
    <property type="entry name" value="ZINC FINGER PROTEIN 3-LIKE"/>
    <property type="match status" value="1"/>
</dbReference>
<name>A0ABD1ICG5_SALDI</name>
<dbReference type="PANTHER" id="PTHR47287">
    <property type="entry name" value="C2H2 AND C2HC ZINC FINGERS SUPERFAMILY PROTEIN"/>
    <property type="match status" value="1"/>
</dbReference>
<proteinExistence type="predicted"/>
<accession>A0ABD1ICG5</accession>
<dbReference type="GO" id="GO:0008270">
    <property type="term" value="F:zinc ion binding"/>
    <property type="evidence" value="ECO:0007669"/>
    <property type="project" value="UniProtKB-KW"/>
</dbReference>
<evidence type="ECO:0000256" key="2">
    <source>
        <dbReference type="ARBA" id="ARBA00022723"/>
    </source>
</evidence>
<dbReference type="InterPro" id="IPR036236">
    <property type="entry name" value="Znf_C2H2_sf"/>
</dbReference>
<keyword evidence="5" id="KW-0539">Nucleus</keyword>
<comment type="subcellular location">
    <subcellularLocation>
        <location evidence="1">Nucleus</location>
    </subcellularLocation>
</comment>
<keyword evidence="4" id="KW-0862">Zinc</keyword>
<sequence length="167" mass="19025">MESPNSELYSHHSLSCTTTNSSCLTKIMEKQEKMNLVLDLSLSRKNLEPNPSQNRVFSCNYCTRKFYSSQALGGHQNAHKRERRLGHHHSSLPLHGRSLSIQLHSSIIHKPTSTSVCPPFRYKFGRRPLYPHPPVGRLPAVDGVKWEGSSMQLKAEEFKFLDLSLKL</sequence>
<organism evidence="8 9">
    <name type="scientific">Salvia divinorum</name>
    <name type="common">Maria pastora</name>
    <name type="synonym">Diviner's sage</name>
    <dbReference type="NCBI Taxonomy" id="28513"/>
    <lineage>
        <taxon>Eukaryota</taxon>
        <taxon>Viridiplantae</taxon>
        <taxon>Streptophyta</taxon>
        <taxon>Embryophyta</taxon>
        <taxon>Tracheophyta</taxon>
        <taxon>Spermatophyta</taxon>
        <taxon>Magnoliopsida</taxon>
        <taxon>eudicotyledons</taxon>
        <taxon>Gunneridae</taxon>
        <taxon>Pentapetalae</taxon>
        <taxon>asterids</taxon>
        <taxon>lamiids</taxon>
        <taxon>Lamiales</taxon>
        <taxon>Lamiaceae</taxon>
        <taxon>Nepetoideae</taxon>
        <taxon>Mentheae</taxon>
        <taxon>Salviinae</taxon>
        <taxon>Salvia</taxon>
        <taxon>Salvia subgen. Calosphace</taxon>
    </lineage>
</organism>
<comment type="caution">
    <text evidence="8">The sequence shown here is derived from an EMBL/GenBank/DDBJ whole genome shotgun (WGS) entry which is preliminary data.</text>
</comment>
<keyword evidence="3 6" id="KW-0863">Zinc-finger</keyword>
<dbReference type="SUPFAM" id="SSF57667">
    <property type="entry name" value="beta-beta-alpha zinc fingers"/>
    <property type="match status" value="1"/>
</dbReference>
<dbReference type="EMBL" id="JBEAFC010000003">
    <property type="protein sequence ID" value="KAL1565001.1"/>
    <property type="molecule type" value="Genomic_DNA"/>
</dbReference>
<evidence type="ECO:0000256" key="3">
    <source>
        <dbReference type="ARBA" id="ARBA00022771"/>
    </source>
</evidence>
<dbReference type="InterPro" id="IPR013087">
    <property type="entry name" value="Znf_C2H2_type"/>
</dbReference>
<evidence type="ECO:0000313" key="8">
    <source>
        <dbReference type="EMBL" id="KAL1565001.1"/>
    </source>
</evidence>
<dbReference type="Proteomes" id="UP001567538">
    <property type="component" value="Unassembled WGS sequence"/>
</dbReference>
<dbReference type="AlphaFoldDB" id="A0ABD1ICG5"/>
<evidence type="ECO:0000259" key="7">
    <source>
        <dbReference type="PROSITE" id="PS50157"/>
    </source>
</evidence>
<dbReference type="PROSITE" id="PS50157">
    <property type="entry name" value="ZINC_FINGER_C2H2_2"/>
    <property type="match status" value="1"/>
</dbReference>
<dbReference type="Gene3D" id="3.30.160.60">
    <property type="entry name" value="Classic Zinc Finger"/>
    <property type="match status" value="1"/>
</dbReference>
<protein>
    <submittedName>
        <fullName evidence="8">Zinc finger protein 7-like</fullName>
    </submittedName>
</protein>
<dbReference type="PROSITE" id="PS00028">
    <property type="entry name" value="ZINC_FINGER_C2H2_1"/>
    <property type="match status" value="1"/>
</dbReference>
<keyword evidence="2" id="KW-0479">Metal-binding</keyword>
<dbReference type="InterPro" id="IPR044246">
    <property type="entry name" value="ZFP3-like"/>
</dbReference>
<evidence type="ECO:0000256" key="1">
    <source>
        <dbReference type="ARBA" id="ARBA00004123"/>
    </source>
</evidence>
<feature type="domain" description="C2H2-type" evidence="7">
    <location>
        <begin position="57"/>
        <end position="84"/>
    </location>
</feature>
<gene>
    <name evidence="8" type="ORF">AAHA92_07275</name>
</gene>
<evidence type="ECO:0000256" key="6">
    <source>
        <dbReference type="PROSITE-ProRule" id="PRU00042"/>
    </source>
</evidence>